<protein>
    <submittedName>
        <fullName evidence="7">T/G mismatch-specific endonuclease</fullName>
    </submittedName>
</protein>
<name>A0A1H8Y4Q7_9FIRM</name>
<dbReference type="Gene3D" id="3.40.960.10">
    <property type="entry name" value="VSR Endonuclease"/>
    <property type="match status" value="1"/>
</dbReference>
<organism evidence="7 8">
    <name type="scientific">Propionispora vibrioides</name>
    <dbReference type="NCBI Taxonomy" id="112903"/>
    <lineage>
        <taxon>Bacteria</taxon>
        <taxon>Bacillati</taxon>
        <taxon>Bacillota</taxon>
        <taxon>Negativicutes</taxon>
        <taxon>Selenomonadales</taxon>
        <taxon>Sporomusaceae</taxon>
        <taxon>Propionispora</taxon>
    </lineage>
</organism>
<dbReference type="GO" id="GO:0006298">
    <property type="term" value="P:mismatch repair"/>
    <property type="evidence" value="ECO:0007669"/>
    <property type="project" value="InterPro"/>
</dbReference>
<dbReference type="AlphaFoldDB" id="A0A1H8Y4Q7"/>
<reference evidence="7 8" key="1">
    <citation type="submission" date="2016-10" db="EMBL/GenBank/DDBJ databases">
        <authorList>
            <person name="de Groot N.N."/>
        </authorList>
    </citation>
    <scope>NUCLEOTIDE SEQUENCE [LARGE SCALE GENOMIC DNA]</scope>
    <source>
        <strain evidence="7 8">DSM 13305</strain>
    </source>
</reference>
<dbReference type="CDD" id="cd00221">
    <property type="entry name" value="Vsr"/>
    <property type="match status" value="1"/>
</dbReference>
<sequence length="127" mass="15167">MSRVKVKNTAPEIKLRSILHRHGFRFRLNRSDLPGKPDIVLPKYKTVIFVHGCFWHGHYCKRGKRPKTNEEFWNKKIDGNIKRDELNIKRLEELGWRVLVVWECEIKDKDLLGRIENFLSRMPAGSW</sequence>
<accession>A0A1H8Y4Q7</accession>
<keyword evidence="4" id="KW-0378">Hydrolase</keyword>
<dbReference type="STRING" id="112903.SAMN04490178_1428"/>
<proteinExistence type="inferred from homology"/>
<keyword evidence="8" id="KW-1185">Reference proteome</keyword>
<dbReference type="PIRSF" id="PIRSF018267">
    <property type="entry name" value="VSR_endonuc"/>
    <property type="match status" value="1"/>
</dbReference>
<dbReference type="EMBL" id="FODY01000042">
    <property type="protein sequence ID" value="SEP46971.1"/>
    <property type="molecule type" value="Genomic_DNA"/>
</dbReference>
<dbReference type="Proteomes" id="UP000198847">
    <property type="component" value="Unassembled WGS sequence"/>
</dbReference>
<evidence type="ECO:0000256" key="6">
    <source>
        <dbReference type="ARBA" id="ARBA00029466"/>
    </source>
</evidence>
<dbReference type="GO" id="GO:0004519">
    <property type="term" value="F:endonuclease activity"/>
    <property type="evidence" value="ECO:0007669"/>
    <property type="project" value="UniProtKB-KW"/>
</dbReference>
<evidence type="ECO:0000256" key="5">
    <source>
        <dbReference type="ARBA" id="ARBA00023204"/>
    </source>
</evidence>
<gene>
    <name evidence="7" type="ORF">SAMN04490178_1428</name>
</gene>
<keyword evidence="2 7" id="KW-0255">Endonuclease</keyword>
<evidence type="ECO:0000313" key="8">
    <source>
        <dbReference type="Proteomes" id="UP000198847"/>
    </source>
</evidence>
<keyword evidence="3" id="KW-0227">DNA damage</keyword>
<dbReference type="SUPFAM" id="SSF52980">
    <property type="entry name" value="Restriction endonuclease-like"/>
    <property type="match status" value="1"/>
</dbReference>
<dbReference type="Pfam" id="PF03852">
    <property type="entry name" value="Vsr"/>
    <property type="match status" value="1"/>
</dbReference>
<comment type="similarity">
    <text evidence="6">Belongs to the Vsr family.</text>
</comment>
<evidence type="ECO:0000313" key="7">
    <source>
        <dbReference type="EMBL" id="SEP46971.1"/>
    </source>
</evidence>
<dbReference type="InterPro" id="IPR004603">
    <property type="entry name" value="DNA_mismatch_endonuc_vsr"/>
</dbReference>
<evidence type="ECO:0000256" key="1">
    <source>
        <dbReference type="ARBA" id="ARBA00022722"/>
    </source>
</evidence>
<keyword evidence="1" id="KW-0540">Nuclease</keyword>
<dbReference type="InterPro" id="IPR011335">
    <property type="entry name" value="Restrct_endonuc-II-like"/>
</dbReference>
<evidence type="ECO:0000256" key="4">
    <source>
        <dbReference type="ARBA" id="ARBA00022801"/>
    </source>
</evidence>
<keyword evidence="5" id="KW-0234">DNA repair</keyword>
<evidence type="ECO:0000256" key="3">
    <source>
        <dbReference type="ARBA" id="ARBA00022763"/>
    </source>
</evidence>
<evidence type="ECO:0000256" key="2">
    <source>
        <dbReference type="ARBA" id="ARBA00022759"/>
    </source>
</evidence>
<dbReference type="GO" id="GO:0016787">
    <property type="term" value="F:hydrolase activity"/>
    <property type="evidence" value="ECO:0007669"/>
    <property type="project" value="UniProtKB-KW"/>
</dbReference>
<dbReference type="NCBIfam" id="TIGR00632">
    <property type="entry name" value="vsr"/>
    <property type="match status" value="1"/>
</dbReference>